<keyword evidence="1" id="KW-0472">Membrane</keyword>
<feature type="transmembrane region" description="Helical" evidence="1">
    <location>
        <begin position="6"/>
        <end position="29"/>
    </location>
</feature>
<dbReference type="EMBL" id="DROM01000436">
    <property type="protein sequence ID" value="HHH14026.1"/>
    <property type="molecule type" value="Genomic_DNA"/>
</dbReference>
<organism evidence="3">
    <name type="scientific">Thiolapillus brandeum</name>
    <dbReference type="NCBI Taxonomy" id="1076588"/>
    <lineage>
        <taxon>Bacteria</taxon>
        <taxon>Pseudomonadati</taxon>
        <taxon>Pseudomonadota</taxon>
        <taxon>Gammaproteobacteria</taxon>
        <taxon>Chromatiales</taxon>
        <taxon>Sedimenticolaceae</taxon>
        <taxon>Thiolapillus</taxon>
    </lineage>
</organism>
<name>A0A7C5N950_9GAMM</name>
<evidence type="ECO:0000259" key="2">
    <source>
        <dbReference type="Pfam" id="PF02470"/>
    </source>
</evidence>
<feature type="domain" description="Mce/MlaD" evidence="2">
    <location>
        <begin position="40"/>
        <end position="114"/>
    </location>
</feature>
<accession>A0A7C5N950</accession>
<keyword evidence="1" id="KW-1133">Transmembrane helix</keyword>
<dbReference type="Proteomes" id="UP000886100">
    <property type="component" value="Unassembled WGS sequence"/>
</dbReference>
<evidence type="ECO:0000256" key="1">
    <source>
        <dbReference type="SAM" id="Phobius"/>
    </source>
</evidence>
<comment type="caution">
    <text evidence="3">The sequence shown here is derived from an EMBL/GenBank/DDBJ whole genome shotgun (WGS) entry which is preliminary data.</text>
</comment>
<gene>
    <name evidence="3" type="ORF">ENJ98_07295</name>
</gene>
<keyword evidence="1" id="KW-0812">Transmembrane</keyword>
<protein>
    <submittedName>
        <fullName evidence="3">MCE family protein</fullName>
    </submittedName>
</protein>
<feature type="non-terminal residue" evidence="3">
    <location>
        <position position="125"/>
    </location>
</feature>
<proteinExistence type="predicted"/>
<dbReference type="PANTHER" id="PTHR36698:SF2">
    <property type="entry name" value="MCE_MLAD DOMAIN-CONTAINING PROTEIN"/>
    <property type="match status" value="1"/>
</dbReference>
<reference evidence="3" key="1">
    <citation type="journal article" date="2020" name="mSystems">
        <title>Genome- and Community-Level Interaction Insights into Carbon Utilization and Element Cycling Functions of Hydrothermarchaeota in Hydrothermal Sediment.</title>
        <authorList>
            <person name="Zhou Z."/>
            <person name="Liu Y."/>
            <person name="Xu W."/>
            <person name="Pan J."/>
            <person name="Luo Z.H."/>
            <person name="Li M."/>
        </authorList>
    </citation>
    <scope>NUCLEOTIDE SEQUENCE [LARGE SCALE GENOMIC DNA]</scope>
    <source>
        <strain evidence="3">HyVt-535</strain>
    </source>
</reference>
<dbReference type="PANTHER" id="PTHR36698">
    <property type="entry name" value="BLL5892 PROTEIN"/>
    <property type="match status" value="1"/>
</dbReference>
<sequence>MGSNANYAIVGLFVLLFTAGVLGFAYWLAKHGGQQEYDYYQVFMTESVAGLSTDASVKYRGVEVGTVSEMDLNPDNPEEVRLVLKIRRGTPVKTDTRATLKFYGITGLAFIELQGTSRDAPRLEP</sequence>
<dbReference type="InterPro" id="IPR003399">
    <property type="entry name" value="Mce/MlaD"/>
</dbReference>
<evidence type="ECO:0000313" key="3">
    <source>
        <dbReference type="EMBL" id="HHH14026.1"/>
    </source>
</evidence>
<dbReference type="AlphaFoldDB" id="A0A7C5N950"/>
<dbReference type="Pfam" id="PF02470">
    <property type="entry name" value="MlaD"/>
    <property type="match status" value="1"/>
</dbReference>